<dbReference type="PANTHER" id="PTHR46558">
    <property type="entry name" value="TRACRIPTIONAL REGULATORY PROTEIN-RELATED-RELATED"/>
    <property type="match status" value="1"/>
</dbReference>
<evidence type="ECO:0000256" key="1">
    <source>
        <dbReference type="ARBA" id="ARBA00023125"/>
    </source>
</evidence>
<dbReference type="SMART" id="SM00530">
    <property type="entry name" value="HTH_XRE"/>
    <property type="match status" value="1"/>
</dbReference>
<dbReference type="Pfam" id="PF01381">
    <property type="entry name" value="HTH_3"/>
    <property type="match status" value="1"/>
</dbReference>
<name>A0A6I2RNP6_FLAPL</name>
<dbReference type="InterPro" id="IPR010982">
    <property type="entry name" value="Lambda_DNA-bd_dom_sf"/>
</dbReference>
<evidence type="ECO:0000259" key="2">
    <source>
        <dbReference type="PROSITE" id="PS50943"/>
    </source>
</evidence>
<dbReference type="Proteomes" id="UP000429811">
    <property type="component" value="Unassembled WGS sequence"/>
</dbReference>
<protein>
    <submittedName>
        <fullName evidence="3">Helix-turn-helix domain-containing protein</fullName>
    </submittedName>
</protein>
<evidence type="ECO:0000313" key="4">
    <source>
        <dbReference type="Proteomes" id="UP000429811"/>
    </source>
</evidence>
<keyword evidence="1" id="KW-0238">DNA-binding</keyword>
<evidence type="ECO:0000313" key="3">
    <source>
        <dbReference type="EMBL" id="MSB51290.1"/>
    </source>
</evidence>
<dbReference type="Gene3D" id="1.10.260.40">
    <property type="entry name" value="lambda repressor-like DNA-binding domains"/>
    <property type="match status" value="1"/>
</dbReference>
<sequence length="124" mass="14731">MEQIGKRLRSLREGIRLTQVQMAQILGVQQSRINRFETGQSTPSPEVFLKYADYFDVSMDYLYCRTDEPRGKLYDYQPERLKGKNIQNQELRDFIEMCFDPQAPVNKRLKEALFRIMEEGQEKT</sequence>
<gene>
    <name evidence="3" type="ORF">GKE90_21850</name>
</gene>
<dbReference type="PROSITE" id="PS50943">
    <property type="entry name" value="HTH_CROC1"/>
    <property type="match status" value="1"/>
</dbReference>
<dbReference type="EMBL" id="WKPO01000071">
    <property type="protein sequence ID" value="MSB51290.1"/>
    <property type="molecule type" value="Genomic_DNA"/>
</dbReference>
<proteinExistence type="predicted"/>
<dbReference type="AlphaFoldDB" id="A0A6I2RNP6"/>
<dbReference type="InterPro" id="IPR001387">
    <property type="entry name" value="Cro/C1-type_HTH"/>
</dbReference>
<comment type="caution">
    <text evidence="3">The sequence shown here is derived from an EMBL/GenBank/DDBJ whole genome shotgun (WGS) entry which is preliminary data.</text>
</comment>
<reference evidence="3 4" key="1">
    <citation type="journal article" date="2019" name="Nat. Med.">
        <title>A library of human gut bacterial isolates paired with longitudinal multiomics data enables mechanistic microbiome research.</title>
        <authorList>
            <person name="Poyet M."/>
            <person name="Groussin M."/>
            <person name="Gibbons S.M."/>
            <person name="Avila-Pacheco J."/>
            <person name="Jiang X."/>
            <person name="Kearney S.M."/>
            <person name="Perrotta A.R."/>
            <person name="Berdy B."/>
            <person name="Zhao S."/>
            <person name="Lieberman T.D."/>
            <person name="Swanson P.K."/>
            <person name="Smith M."/>
            <person name="Roesemann S."/>
            <person name="Alexander J.E."/>
            <person name="Rich S.A."/>
            <person name="Livny J."/>
            <person name="Vlamakis H."/>
            <person name="Clish C."/>
            <person name="Bullock K."/>
            <person name="Deik A."/>
            <person name="Scott J."/>
            <person name="Pierce K.A."/>
            <person name="Xavier R.J."/>
            <person name="Alm E.J."/>
        </authorList>
    </citation>
    <scope>NUCLEOTIDE SEQUENCE [LARGE SCALE GENOMIC DNA]</scope>
    <source>
        <strain evidence="3 4">BIOML-A5</strain>
    </source>
</reference>
<dbReference type="CDD" id="cd00093">
    <property type="entry name" value="HTH_XRE"/>
    <property type="match status" value="1"/>
</dbReference>
<dbReference type="SUPFAM" id="SSF47413">
    <property type="entry name" value="lambda repressor-like DNA-binding domains"/>
    <property type="match status" value="1"/>
</dbReference>
<dbReference type="GO" id="GO:0003677">
    <property type="term" value="F:DNA binding"/>
    <property type="evidence" value="ECO:0007669"/>
    <property type="project" value="UniProtKB-KW"/>
</dbReference>
<feature type="domain" description="HTH cro/C1-type" evidence="2">
    <location>
        <begin position="8"/>
        <end position="62"/>
    </location>
</feature>
<organism evidence="3 4">
    <name type="scientific">Flavonifractor plautii</name>
    <name type="common">Fusobacterium plautii</name>
    <dbReference type="NCBI Taxonomy" id="292800"/>
    <lineage>
        <taxon>Bacteria</taxon>
        <taxon>Bacillati</taxon>
        <taxon>Bacillota</taxon>
        <taxon>Clostridia</taxon>
        <taxon>Eubacteriales</taxon>
        <taxon>Oscillospiraceae</taxon>
        <taxon>Flavonifractor</taxon>
    </lineage>
</organism>
<dbReference type="RefSeq" id="WP_154251065.1">
    <property type="nucleotide sequence ID" value="NZ_JBCOUW010000052.1"/>
</dbReference>
<accession>A0A6I2RNP6</accession>
<dbReference type="PANTHER" id="PTHR46558:SF11">
    <property type="entry name" value="HTH-TYPE TRANSCRIPTIONAL REGULATOR XRE"/>
    <property type="match status" value="1"/>
</dbReference>